<dbReference type="Gene3D" id="3.40.50.1820">
    <property type="entry name" value="alpha/beta hydrolase"/>
    <property type="match status" value="1"/>
</dbReference>
<dbReference type="SUPFAM" id="SSF53474">
    <property type="entry name" value="alpha/beta-Hydrolases"/>
    <property type="match status" value="1"/>
</dbReference>
<dbReference type="AlphaFoldDB" id="A0A4U6SSF7"/>
<dbReference type="InterPro" id="IPR029058">
    <property type="entry name" value="AB_hydrolase_fold"/>
</dbReference>
<dbReference type="InterPro" id="IPR044294">
    <property type="entry name" value="Lipase-like"/>
</dbReference>
<feature type="compositionally biased region" description="Basic residues" evidence="1">
    <location>
        <begin position="10"/>
        <end position="23"/>
    </location>
</feature>
<feature type="region of interest" description="Disordered" evidence="1">
    <location>
        <begin position="155"/>
        <end position="178"/>
    </location>
</feature>
<dbReference type="PANTHER" id="PTHR12482:SF41">
    <property type="entry name" value="ALPHA_BETA-HYDROLASES SUPERFAMILY PROTEIN"/>
    <property type="match status" value="1"/>
</dbReference>
<dbReference type="EMBL" id="CM016560">
    <property type="protein sequence ID" value="TKV91609.1"/>
    <property type="molecule type" value="Genomic_DNA"/>
</dbReference>
<organism evidence="3 4">
    <name type="scientific">Setaria viridis</name>
    <name type="common">Green bristlegrass</name>
    <name type="synonym">Setaria italica subsp. viridis</name>
    <dbReference type="NCBI Taxonomy" id="4556"/>
    <lineage>
        <taxon>Eukaryota</taxon>
        <taxon>Viridiplantae</taxon>
        <taxon>Streptophyta</taxon>
        <taxon>Embryophyta</taxon>
        <taxon>Tracheophyta</taxon>
        <taxon>Spermatophyta</taxon>
        <taxon>Magnoliopsida</taxon>
        <taxon>Liliopsida</taxon>
        <taxon>Poales</taxon>
        <taxon>Poaceae</taxon>
        <taxon>PACMAD clade</taxon>
        <taxon>Panicoideae</taxon>
        <taxon>Panicodae</taxon>
        <taxon>Paniceae</taxon>
        <taxon>Cenchrinae</taxon>
        <taxon>Setaria</taxon>
    </lineage>
</organism>
<dbReference type="Gramene" id="TKV91609">
    <property type="protein sequence ID" value="TKV91609"/>
    <property type="gene ID" value="SEVIR_9G107800v2"/>
</dbReference>
<gene>
    <name evidence="3" type="ORF">SEVIR_9G107800v2</name>
</gene>
<proteinExistence type="predicted"/>
<sequence>MEKYVQIRAALRRKRGAPRKGKRPSGQVATRRTGTNPPWQPGLHTSSRAEGSVEFSSRHASATNHLAAAVAHRAELNRKTCSSLGLAHSGRLPESNRAPIKKNQSPERPPAESEGVKKMESGGEGGDEKRQRRRRRRRGRPWAACLPRPGCFTVSAAGEDEGTSAAGADEGGTRPTPSHLVVTVNGIVGSAENWRFAAKHFIKKHPEDVVVHCSGCNSSARTFDGVDVMGRRLAEEVTSVVENRPELRKISFVAHSLGGLIARYAIALLYERDTQKDSHEECDKNAVGNPSNQHSSGGKIAGLEPINFITFATPHLGTRSHKQIPLLRGSNKLEKMAYSLSWIAGKSGKHLFLKDIEDEKPPLLLQMVTDYGGLHFMSALRSFKRRVVYSNVCSDFIVGWRTSSIRRQHELPERQSFINDGRYPHIVYVEEPKVQEVEFSDAMIYQAKSTSEMEEVILKGLNRLPWERVDVSFKKSRQRFFAHSTIQVKTYFMNSDGADVIFHMIDHFIY</sequence>
<evidence type="ECO:0000313" key="4">
    <source>
        <dbReference type="Proteomes" id="UP000298652"/>
    </source>
</evidence>
<keyword evidence="4" id="KW-1185">Reference proteome</keyword>
<feature type="compositionally biased region" description="Basic and acidic residues" evidence="1">
    <location>
        <begin position="109"/>
        <end position="130"/>
    </location>
</feature>
<feature type="compositionally biased region" description="Polar residues" evidence="1">
    <location>
        <begin position="27"/>
        <end position="61"/>
    </location>
</feature>
<dbReference type="Pfam" id="PF05057">
    <property type="entry name" value="DUF676"/>
    <property type="match status" value="1"/>
</dbReference>
<reference evidence="3" key="1">
    <citation type="submission" date="2019-03" db="EMBL/GenBank/DDBJ databases">
        <title>WGS assembly of Setaria viridis.</title>
        <authorList>
            <person name="Huang P."/>
            <person name="Jenkins J."/>
            <person name="Grimwood J."/>
            <person name="Barry K."/>
            <person name="Healey A."/>
            <person name="Mamidi S."/>
            <person name="Sreedasyam A."/>
            <person name="Shu S."/>
            <person name="Feldman M."/>
            <person name="Wu J."/>
            <person name="Yu Y."/>
            <person name="Chen C."/>
            <person name="Johnson J."/>
            <person name="Rokhsar D."/>
            <person name="Baxter I."/>
            <person name="Schmutz J."/>
            <person name="Brutnell T."/>
            <person name="Kellogg E."/>
        </authorList>
    </citation>
    <scope>NUCLEOTIDE SEQUENCE [LARGE SCALE GENOMIC DNA]</scope>
</reference>
<protein>
    <recommendedName>
        <fullName evidence="2">DUF676 domain-containing protein</fullName>
    </recommendedName>
</protein>
<feature type="compositionally biased region" description="Basic residues" evidence="1">
    <location>
        <begin position="131"/>
        <end position="140"/>
    </location>
</feature>
<evidence type="ECO:0000313" key="3">
    <source>
        <dbReference type="EMBL" id="TKV91609.1"/>
    </source>
</evidence>
<feature type="region of interest" description="Disordered" evidence="1">
    <location>
        <begin position="85"/>
        <end position="141"/>
    </location>
</feature>
<dbReference type="InterPro" id="IPR007751">
    <property type="entry name" value="DUF676_lipase-like"/>
</dbReference>
<feature type="region of interest" description="Disordered" evidence="1">
    <location>
        <begin position="10"/>
        <end position="61"/>
    </location>
</feature>
<evidence type="ECO:0000256" key="1">
    <source>
        <dbReference type="SAM" id="MobiDB-lite"/>
    </source>
</evidence>
<name>A0A4U6SSF7_SETVI</name>
<feature type="domain" description="DUF676" evidence="2">
    <location>
        <begin position="177"/>
        <end position="402"/>
    </location>
</feature>
<evidence type="ECO:0000259" key="2">
    <source>
        <dbReference type="Pfam" id="PF05057"/>
    </source>
</evidence>
<dbReference type="PANTHER" id="PTHR12482">
    <property type="entry name" value="LIPASE ROG1-RELATED-RELATED"/>
    <property type="match status" value="1"/>
</dbReference>
<accession>A0A4U6SSF7</accession>
<dbReference type="Proteomes" id="UP000298652">
    <property type="component" value="Chromosome 9"/>
</dbReference>
<dbReference type="OMA" id="HRQVPMF"/>